<evidence type="ECO:0000313" key="2">
    <source>
        <dbReference type="Proteomes" id="UP000276133"/>
    </source>
</evidence>
<dbReference type="Proteomes" id="UP000276133">
    <property type="component" value="Unassembled WGS sequence"/>
</dbReference>
<name>A0A3M7SM05_BRAPC</name>
<organism evidence="1 2">
    <name type="scientific">Brachionus plicatilis</name>
    <name type="common">Marine rotifer</name>
    <name type="synonym">Brachionus muelleri</name>
    <dbReference type="NCBI Taxonomy" id="10195"/>
    <lineage>
        <taxon>Eukaryota</taxon>
        <taxon>Metazoa</taxon>
        <taxon>Spiralia</taxon>
        <taxon>Gnathifera</taxon>
        <taxon>Rotifera</taxon>
        <taxon>Eurotatoria</taxon>
        <taxon>Monogononta</taxon>
        <taxon>Pseudotrocha</taxon>
        <taxon>Ploima</taxon>
        <taxon>Brachionidae</taxon>
        <taxon>Brachionus</taxon>
    </lineage>
</organism>
<proteinExistence type="predicted"/>
<comment type="caution">
    <text evidence="1">The sequence shown here is derived from an EMBL/GenBank/DDBJ whole genome shotgun (WGS) entry which is preliminary data.</text>
</comment>
<dbReference type="AlphaFoldDB" id="A0A3M7SM05"/>
<reference evidence="1 2" key="1">
    <citation type="journal article" date="2018" name="Sci. Rep.">
        <title>Genomic signatures of local adaptation to the degree of environmental predictability in rotifers.</title>
        <authorList>
            <person name="Franch-Gras L."/>
            <person name="Hahn C."/>
            <person name="Garcia-Roger E.M."/>
            <person name="Carmona M.J."/>
            <person name="Serra M."/>
            <person name="Gomez A."/>
        </authorList>
    </citation>
    <scope>NUCLEOTIDE SEQUENCE [LARGE SCALE GENOMIC DNA]</scope>
    <source>
        <strain evidence="1">HYR1</strain>
    </source>
</reference>
<evidence type="ECO:0000313" key="1">
    <source>
        <dbReference type="EMBL" id="RNA36752.1"/>
    </source>
</evidence>
<sequence length="75" mass="8868">MSKAQETKHLSEKNGRIEHINTELKRRKFIVSHLITSQKKLLLAGNFWRRKNYNSAFSRVGKVVKHHFFAVISYN</sequence>
<gene>
    <name evidence="1" type="ORF">BpHYR1_002266</name>
</gene>
<keyword evidence="2" id="KW-1185">Reference proteome</keyword>
<dbReference type="EMBL" id="REGN01001131">
    <property type="protein sequence ID" value="RNA36752.1"/>
    <property type="molecule type" value="Genomic_DNA"/>
</dbReference>
<accession>A0A3M7SM05</accession>
<protein>
    <submittedName>
        <fullName evidence="1">Uncharacterized protein</fullName>
    </submittedName>
</protein>